<keyword evidence="2" id="KW-1185">Reference proteome</keyword>
<evidence type="ECO:0000313" key="1">
    <source>
        <dbReference type="EMBL" id="GBP18662.1"/>
    </source>
</evidence>
<dbReference type="EMBL" id="BGZK01000099">
    <property type="protein sequence ID" value="GBP18662.1"/>
    <property type="molecule type" value="Genomic_DNA"/>
</dbReference>
<sequence length="257" mass="28751">MCMPERACVRACERVCCFSARNVASVAINSRTEEETEPFFVNWWYTLFVTLNKSDLLSSARCGVFVRSGTYRNLSTSSEPLEHRHCAPAGALVYPSPSECFDLITALARRRRPSGALLKLKAGISPIEVKSAPRPICIKSAPTVGYDKQTERASLLRIESARISIARTDTAHDRETRVRQIRGARAKLTSSVSVCRGPSPYVECRDLQQLLVTVLRYYESCRSVQCWLVIECVPSGQRSTGFDPKHGRFDQRAVEAE</sequence>
<gene>
    <name evidence="1" type="ORF">EVAR_14432_1</name>
</gene>
<name>A0A4C1TXA0_EUMVA</name>
<dbReference type="AlphaFoldDB" id="A0A4C1TXA0"/>
<evidence type="ECO:0000313" key="2">
    <source>
        <dbReference type="Proteomes" id="UP000299102"/>
    </source>
</evidence>
<organism evidence="1 2">
    <name type="scientific">Eumeta variegata</name>
    <name type="common">Bagworm moth</name>
    <name type="synonym">Eumeta japonica</name>
    <dbReference type="NCBI Taxonomy" id="151549"/>
    <lineage>
        <taxon>Eukaryota</taxon>
        <taxon>Metazoa</taxon>
        <taxon>Ecdysozoa</taxon>
        <taxon>Arthropoda</taxon>
        <taxon>Hexapoda</taxon>
        <taxon>Insecta</taxon>
        <taxon>Pterygota</taxon>
        <taxon>Neoptera</taxon>
        <taxon>Endopterygota</taxon>
        <taxon>Lepidoptera</taxon>
        <taxon>Glossata</taxon>
        <taxon>Ditrysia</taxon>
        <taxon>Tineoidea</taxon>
        <taxon>Psychidae</taxon>
        <taxon>Oiketicinae</taxon>
        <taxon>Eumeta</taxon>
    </lineage>
</organism>
<comment type="caution">
    <text evidence="1">The sequence shown here is derived from an EMBL/GenBank/DDBJ whole genome shotgun (WGS) entry which is preliminary data.</text>
</comment>
<dbReference type="Proteomes" id="UP000299102">
    <property type="component" value="Unassembled WGS sequence"/>
</dbReference>
<reference evidence="1 2" key="1">
    <citation type="journal article" date="2019" name="Commun. Biol.">
        <title>The bagworm genome reveals a unique fibroin gene that provides high tensile strength.</title>
        <authorList>
            <person name="Kono N."/>
            <person name="Nakamura H."/>
            <person name="Ohtoshi R."/>
            <person name="Tomita M."/>
            <person name="Numata K."/>
            <person name="Arakawa K."/>
        </authorList>
    </citation>
    <scope>NUCLEOTIDE SEQUENCE [LARGE SCALE GENOMIC DNA]</scope>
</reference>
<protein>
    <submittedName>
        <fullName evidence="1">Uncharacterized protein</fullName>
    </submittedName>
</protein>
<accession>A0A4C1TXA0</accession>
<proteinExistence type="predicted"/>